<proteinExistence type="predicted"/>
<dbReference type="AlphaFoldDB" id="A0A1V9YKG1"/>
<gene>
    <name evidence="1" type="ORF">ACHHYP_10856</name>
</gene>
<name>A0A1V9YKG1_ACHHY</name>
<dbReference type="Proteomes" id="UP000243579">
    <property type="component" value="Unassembled WGS sequence"/>
</dbReference>
<accession>A0A1V9YKG1</accession>
<reference evidence="1 2" key="1">
    <citation type="journal article" date="2014" name="Genome Biol. Evol.">
        <title>The secreted proteins of Achlya hypogyna and Thraustotheca clavata identify the ancestral oomycete secretome and reveal gene acquisitions by horizontal gene transfer.</title>
        <authorList>
            <person name="Misner I."/>
            <person name="Blouin N."/>
            <person name="Leonard G."/>
            <person name="Richards T.A."/>
            <person name="Lane C.E."/>
        </authorList>
    </citation>
    <scope>NUCLEOTIDE SEQUENCE [LARGE SCALE GENOMIC DNA]</scope>
    <source>
        <strain evidence="1 2">ATCC 48635</strain>
    </source>
</reference>
<organism evidence="1 2">
    <name type="scientific">Achlya hypogyna</name>
    <name type="common">Oomycete</name>
    <name type="synonym">Protoachlya hypogyna</name>
    <dbReference type="NCBI Taxonomy" id="1202772"/>
    <lineage>
        <taxon>Eukaryota</taxon>
        <taxon>Sar</taxon>
        <taxon>Stramenopiles</taxon>
        <taxon>Oomycota</taxon>
        <taxon>Saprolegniomycetes</taxon>
        <taxon>Saprolegniales</taxon>
        <taxon>Achlyaceae</taxon>
        <taxon>Achlya</taxon>
    </lineage>
</organism>
<evidence type="ECO:0000313" key="2">
    <source>
        <dbReference type="Proteomes" id="UP000243579"/>
    </source>
</evidence>
<dbReference type="EMBL" id="JNBR01001524">
    <property type="protein sequence ID" value="OQR86214.1"/>
    <property type="molecule type" value="Genomic_DNA"/>
</dbReference>
<comment type="caution">
    <text evidence="1">The sequence shown here is derived from an EMBL/GenBank/DDBJ whole genome shotgun (WGS) entry which is preliminary data.</text>
</comment>
<dbReference type="OrthoDB" id="73327at2759"/>
<evidence type="ECO:0000313" key="1">
    <source>
        <dbReference type="EMBL" id="OQR86214.1"/>
    </source>
</evidence>
<protein>
    <submittedName>
        <fullName evidence="1">Uncharacterized protein</fullName>
    </submittedName>
</protein>
<keyword evidence="2" id="KW-1185">Reference proteome</keyword>
<sequence length="128" mass="13283">MVLPVIIAGGAIGGSCAAYGTYHTGEFAATRLAGRKNSPNVTATGVFAGAAAAVTAYNAQARALASNATYLKWTHFTAPSNVNDWNFKDFVRTSGPYAASRFGLVLVSVAACGFTRALVDSVWDTKSN</sequence>